<dbReference type="GO" id="GO:0016787">
    <property type="term" value="F:hydrolase activity"/>
    <property type="evidence" value="ECO:0007669"/>
    <property type="project" value="UniProtKB-KW"/>
</dbReference>
<dbReference type="EC" id="3.-.-.-" evidence="2"/>
<dbReference type="Proteomes" id="UP001597508">
    <property type="component" value="Unassembled WGS sequence"/>
</dbReference>
<keyword evidence="2" id="KW-0378">Hydrolase</keyword>
<evidence type="ECO:0000259" key="1">
    <source>
        <dbReference type="Pfam" id="PF00144"/>
    </source>
</evidence>
<dbReference type="Gene3D" id="3.40.710.10">
    <property type="entry name" value="DD-peptidase/beta-lactamase superfamily"/>
    <property type="match status" value="1"/>
</dbReference>
<gene>
    <name evidence="2" type="ORF">ACFSRZ_03395</name>
</gene>
<evidence type="ECO:0000313" key="3">
    <source>
        <dbReference type="Proteomes" id="UP001597508"/>
    </source>
</evidence>
<name>A0ABW5LNP3_9FLAO</name>
<feature type="domain" description="Beta-lactamase-related" evidence="1">
    <location>
        <begin position="57"/>
        <end position="333"/>
    </location>
</feature>
<comment type="caution">
    <text evidence="2">The sequence shown here is derived from an EMBL/GenBank/DDBJ whole genome shotgun (WGS) entry which is preliminary data.</text>
</comment>
<dbReference type="EMBL" id="JBHULH010000001">
    <property type="protein sequence ID" value="MFD2566400.1"/>
    <property type="molecule type" value="Genomic_DNA"/>
</dbReference>
<dbReference type="InterPro" id="IPR050789">
    <property type="entry name" value="Diverse_Enzym_Activities"/>
</dbReference>
<reference evidence="3" key="1">
    <citation type="journal article" date="2019" name="Int. J. Syst. Evol. Microbiol.">
        <title>The Global Catalogue of Microorganisms (GCM) 10K type strain sequencing project: providing services to taxonomists for standard genome sequencing and annotation.</title>
        <authorList>
            <consortium name="The Broad Institute Genomics Platform"/>
            <consortium name="The Broad Institute Genome Sequencing Center for Infectious Disease"/>
            <person name="Wu L."/>
            <person name="Ma J."/>
        </authorList>
    </citation>
    <scope>NUCLEOTIDE SEQUENCE [LARGE SCALE GENOMIC DNA]</scope>
    <source>
        <strain evidence="3">KCTC 52127</strain>
    </source>
</reference>
<proteinExistence type="predicted"/>
<keyword evidence="3" id="KW-1185">Reference proteome</keyword>
<dbReference type="InterPro" id="IPR001466">
    <property type="entry name" value="Beta-lactam-related"/>
</dbReference>
<dbReference type="PANTHER" id="PTHR43283">
    <property type="entry name" value="BETA-LACTAMASE-RELATED"/>
    <property type="match status" value="1"/>
</dbReference>
<sequence>MKSIQYIKIMTVIFLLLGVNMHGQINFKEKHSDKVLYEKALKANAAIENGEYGNIHSLLVVKEGKVVYENYYKGWHKDSLHQAQSVTKSIIATILGTAIQQGIVKSTNDKVVDYYKKYKDVSDGVQEIRIQDLLTQRHGLKWKESPWNSPDNNWRNLINSSGDWYQTILRTEMGEKPGKVFNYSNAAPTLISGAIQNASNLPIETFARKYLFSELGIEKYRFWQGNGGPSNNGMALIFLRSRDLAKIGQLYLQKGKWKGKQIIPEDFAVKATSSVVKAAEDNPLYQEYDYGYFWWKDPVDRKGKKYTIFLARGAGGQLIIVEPKTNVVVVITAWNLTRPNRVQTIFDTFLASVN</sequence>
<dbReference type="SUPFAM" id="SSF56601">
    <property type="entry name" value="beta-lactamase/transpeptidase-like"/>
    <property type="match status" value="1"/>
</dbReference>
<dbReference type="InterPro" id="IPR012338">
    <property type="entry name" value="Beta-lactam/transpept-like"/>
</dbReference>
<dbReference type="RefSeq" id="WP_379665108.1">
    <property type="nucleotide sequence ID" value="NZ_JBHULH010000001.1"/>
</dbReference>
<evidence type="ECO:0000313" key="2">
    <source>
        <dbReference type="EMBL" id="MFD2566400.1"/>
    </source>
</evidence>
<accession>A0ABW5LNP3</accession>
<dbReference type="PANTHER" id="PTHR43283:SF7">
    <property type="entry name" value="BETA-LACTAMASE-RELATED DOMAIN-CONTAINING PROTEIN"/>
    <property type="match status" value="1"/>
</dbReference>
<dbReference type="Pfam" id="PF00144">
    <property type="entry name" value="Beta-lactamase"/>
    <property type="match status" value="1"/>
</dbReference>
<organism evidence="2 3">
    <name type="scientific">Pseudotenacibaculum haliotis</name>
    <dbReference type="NCBI Taxonomy" id="1862138"/>
    <lineage>
        <taxon>Bacteria</taxon>
        <taxon>Pseudomonadati</taxon>
        <taxon>Bacteroidota</taxon>
        <taxon>Flavobacteriia</taxon>
        <taxon>Flavobacteriales</taxon>
        <taxon>Flavobacteriaceae</taxon>
        <taxon>Pseudotenacibaculum</taxon>
    </lineage>
</organism>
<protein>
    <submittedName>
        <fullName evidence="2">Serine hydrolase domain-containing protein</fullName>
        <ecNumber evidence="2">3.-.-.-</ecNumber>
    </submittedName>
</protein>